<evidence type="ECO:0000256" key="1">
    <source>
        <dbReference type="ARBA" id="ARBA00005857"/>
    </source>
</evidence>
<dbReference type="PANTHER" id="PTHR16263:SF4">
    <property type="entry name" value="TETRATRICOPEPTIDE REPEAT PROTEIN 38"/>
    <property type="match status" value="1"/>
</dbReference>
<keyword evidence="4" id="KW-0802">TPR repeat</keyword>
<dbReference type="SUPFAM" id="SSF48452">
    <property type="entry name" value="TPR-like"/>
    <property type="match status" value="1"/>
</dbReference>
<evidence type="ECO:0000256" key="3">
    <source>
        <dbReference type="ARBA" id="ARBA00022737"/>
    </source>
</evidence>
<evidence type="ECO:0000256" key="4">
    <source>
        <dbReference type="ARBA" id="ARBA00022803"/>
    </source>
</evidence>
<comment type="similarity">
    <text evidence="1">Belongs to the TTC38 family.</text>
</comment>
<dbReference type="EMBL" id="SMZO01000070">
    <property type="protein sequence ID" value="TDL84426.1"/>
    <property type="molecule type" value="Genomic_DNA"/>
</dbReference>
<accession>A0A4R6AQV5</accession>
<organism evidence="5 6">
    <name type="scientific">Meridianimarinicoccus aquatilis</name>
    <dbReference type="NCBI Taxonomy" id="2552766"/>
    <lineage>
        <taxon>Bacteria</taxon>
        <taxon>Pseudomonadati</taxon>
        <taxon>Pseudomonadota</taxon>
        <taxon>Alphaproteobacteria</taxon>
        <taxon>Rhodobacterales</taxon>
        <taxon>Paracoccaceae</taxon>
        <taxon>Meridianimarinicoccus</taxon>
    </lineage>
</organism>
<dbReference type="InterPro" id="IPR011990">
    <property type="entry name" value="TPR-like_helical_dom_sf"/>
</dbReference>
<dbReference type="RefSeq" id="WP_133344267.1">
    <property type="nucleotide sequence ID" value="NZ_SMZO01000070.1"/>
</dbReference>
<keyword evidence="3" id="KW-0677">Repeat</keyword>
<dbReference type="Proteomes" id="UP000294562">
    <property type="component" value="Unassembled WGS sequence"/>
</dbReference>
<dbReference type="PANTHER" id="PTHR16263">
    <property type="entry name" value="TETRATRICOPEPTIDE REPEAT PROTEIN 38"/>
    <property type="match status" value="1"/>
</dbReference>
<dbReference type="OrthoDB" id="9815900at2"/>
<evidence type="ECO:0000313" key="6">
    <source>
        <dbReference type="Proteomes" id="UP000294562"/>
    </source>
</evidence>
<dbReference type="CDD" id="cd05804">
    <property type="entry name" value="StaR_like"/>
    <property type="match status" value="1"/>
</dbReference>
<comment type="caution">
    <text evidence="5">The sequence shown here is derived from an EMBL/GenBank/DDBJ whole genome shotgun (WGS) entry which is preliminary data.</text>
</comment>
<keyword evidence="6" id="KW-1185">Reference proteome</keyword>
<dbReference type="AlphaFoldDB" id="A0A4R6AQV5"/>
<sequence>MLTDIYGSDVALTDQTALAHWNGVQQGVLSHGASAADHLAATLEAEPGFGLGHALKGLFLMMLGRRELVAVAADSLATARACGTSTPREAAYVEALAAWLADQPEKAATIAESILVSHPHDALAMKLSHGIRFILGHRRAMLDTLDVLRPAYDPSHPAFGYYMGCRAFALEENGAYDCARAAGMTALDHASDDAWGLHAVAHVHDMTGNATAGLEWLSGNESAWAHCNNFRFHVWWHKALMYLDLGQTDAALALYDTHVRAEKSDDYRDIANATSLLMRLELDGVHVGKRWEELADLAEKRTEDGCLIFADLHYLLALVGDNRPAAAHTLVQRIARDGAATPTDMNARFENPGTAAAQGLEAFGEGNFEAAFARLNAARPAMQLAGGSHAQRDVFERITIDAGIRAGQFDHAATLLAKRTASRGGHEDGFAARRLEMIYSTTRRAAAISAE</sequence>
<name>A0A4R6AQV5_9RHOB</name>
<proteinExistence type="inferred from homology"/>
<protein>
    <recommendedName>
        <fullName evidence="2">Tetratricopeptide repeat protein 38</fullName>
    </recommendedName>
</protein>
<dbReference type="Gene3D" id="1.25.40.10">
    <property type="entry name" value="Tetratricopeptide repeat domain"/>
    <property type="match status" value="1"/>
</dbReference>
<reference evidence="5 6" key="1">
    <citation type="submission" date="2019-03" db="EMBL/GenBank/DDBJ databases">
        <title>Rhodobacteraceae bacterium SM1902, a new member of the family Rhodobacteraceae isolated from Yantai.</title>
        <authorList>
            <person name="Sun Y."/>
        </authorList>
    </citation>
    <scope>NUCLEOTIDE SEQUENCE [LARGE SCALE GENOMIC DNA]</scope>
    <source>
        <strain evidence="5 6">SM1902</strain>
    </source>
</reference>
<evidence type="ECO:0000256" key="2">
    <source>
        <dbReference type="ARBA" id="ARBA00019992"/>
    </source>
</evidence>
<gene>
    <name evidence="5" type="ORF">E2L05_18305</name>
</gene>
<evidence type="ECO:0000313" key="5">
    <source>
        <dbReference type="EMBL" id="TDL84426.1"/>
    </source>
</evidence>
<dbReference type="InterPro" id="IPR033891">
    <property type="entry name" value="TTC38"/>
</dbReference>